<dbReference type="AlphaFoldDB" id="A0A183H8R2"/>
<reference evidence="1 2" key="2">
    <citation type="submission" date="2018-11" db="EMBL/GenBank/DDBJ databases">
        <authorList>
            <consortium name="Pathogen Informatics"/>
        </authorList>
    </citation>
    <scope>NUCLEOTIDE SEQUENCE [LARGE SCALE GENOMIC DNA]</scope>
</reference>
<evidence type="ECO:0000313" key="3">
    <source>
        <dbReference type="WBParaSite" id="OFLC_0000387301-mRNA-1"/>
    </source>
</evidence>
<accession>A0A183H8R2</accession>
<protein>
    <submittedName>
        <fullName evidence="3">Lymphoid-restricted membrane protein</fullName>
    </submittedName>
</protein>
<keyword evidence="2" id="KW-1185">Reference proteome</keyword>
<gene>
    <name evidence="1" type="ORF">OFLC_LOCUS3874</name>
</gene>
<sequence length="331" mass="37316">MLNEKVIQEYSTEKTLNINISSSDNCIGEIGCVEGAGLNKLENNEHKSEISTGQSKKALKDELTASIILIATTPSPSQKEASLTVEGMILFPKSSTLSPNNTRSIETAAFSPNRNIESIAFREKTLACEEKLKLRELICQRQCVYPNLILDFGQLQNLKQMSVQAEIIANSEVADIAESLSDLLHKMELNRKSYTRRAASYQHLLSIRDNVMWQLSCNHHSEGDLSKVVTYAARDESYDVDENKCNNVETRKNVCDYCKAILAPMKEQCIEAMLSKCTELIMQTSISRNYNNKLDRTKEIQSNCEKKIMAILKIAAFFLLRTPVLVYNEIN</sequence>
<dbReference type="EMBL" id="UZAJ01002741">
    <property type="protein sequence ID" value="VDO38053.1"/>
    <property type="molecule type" value="Genomic_DNA"/>
</dbReference>
<organism evidence="3">
    <name type="scientific">Onchocerca flexuosa</name>
    <dbReference type="NCBI Taxonomy" id="387005"/>
    <lineage>
        <taxon>Eukaryota</taxon>
        <taxon>Metazoa</taxon>
        <taxon>Ecdysozoa</taxon>
        <taxon>Nematoda</taxon>
        <taxon>Chromadorea</taxon>
        <taxon>Rhabditida</taxon>
        <taxon>Spirurina</taxon>
        <taxon>Spiruromorpha</taxon>
        <taxon>Filarioidea</taxon>
        <taxon>Onchocercidae</taxon>
        <taxon>Onchocerca</taxon>
    </lineage>
</organism>
<dbReference type="WBParaSite" id="OFLC_0000387301-mRNA-1">
    <property type="protein sequence ID" value="OFLC_0000387301-mRNA-1"/>
    <property type="gene ID" value="OFLC_0000387301"/>
</dbReference>
<evidence type="ECO:0000313" key="1">
    <source>
        <dbReference type="EMBL" id="VDO38053.1"/>
    </source>
</evidence>
<evidence type="ECO:0000313" key="2">
    <source>
        <dbReference type="Proteomes" id="UP000267606"/>
    </source>
</evidence>
<proteinExistence type="predicted"/>
<dbReference type="Proteomes" id="UP000267606">
    <property type="component" value="Unassembled WGS sequence"/>
</dbReference>
<reference evidence="3" key="1">
    <citation type="submission" date="2016-06" db="UniProtKB">
        <authorList>
            <consortium name="WormBaseParasite"/>
        </authorList>
    </citation>
    <scope>IDENTIFICATION</scope>
</reference>
<name>A0A183H8R2_9BILA</name>